<dbReference type="KEGG" id="bmic:BMR1_03g02466"/>
<dbReference type="Proteomes" id="UP000002899">
    <property type="component" value="Chromosome III"/>
</dbReference>
<protein>
    <submittedName>
        <fullName evidence="3">Thioredoxin 1</fullName>
    </submittedName>
</protein>
<dbReference type="PANTHER" id="PTHR46115">
    <property type="entry name" value="THIOREDOXIN-LIKE PROTEIN 1"/>
    <property type="match status" value="1"/>
</dbReference>
<keyword evidence="4" id="KW-1185">Reference proteome</keyword>
<dbReference type="Gene3D" id="3.40.30.10">
    <property type="entry name" value="Glutaredoxin"/>
    <property type="match status" value="1"/>
</dbReference>
<gene>
    <name evidence="3" type="ORF">BMR1_03g02466</name>
</gene>
<dbReference type="CDD" id="cd02947">
    <property type="entry name" value="TRX_family"/>
    <property type="match status" value="1"/>
</dbReference>
<reference evidence="3 4" key="3">
    <citation type="journal article" date="2016" name="Sci. Rep.">
        <title>Genome-wide diversity and gene expression profiling of Babesia microti isolates identify polymorphic genes that mediate host-pathogen interactions.</title>
        <authorList>
            <person name="Silva J.C."/>
            <person name="Cornillot E."/>
            <person name="McCracken C."/>
            <person name="Usmani-Brown S."/>
            <person name="Dwivedi A."/>
            <person name="Ifeonu O.O."/>
            <person name="Crabtree J."/>
            <person name="Gotia H.T."/>
            <person name="Virji A.Z."/>
            <person name="Reynes C."/>
            <person name="Colinge J."/>
            <person name="Kumar V."/>
            <person name="Lawres L."/>
            <person name="Pazzi J.E."/>
            <person name="Pablo J.V."/>
            <person name="Hung C."/>
            <person name="Brancato J."/>
            <person name="Kumari P."/>
            <person name="Orvis J."/>
            <person name="Tretina K."/>
            <person name="Chibucos M."/>
            <person name="Ott S."/>
            <person name="Sadzewicz L."/>
            <person name="Sengamalay N."/>
            <person name="Shetty A.C."/>
            <person name="Su Q."/>
            <person name="Tallon L."/>
            <person name="Fraser C.M."/>
            <person name="Frutos R."/>
            <person name="Molina D.M."/>
            <person name="Krause P.J."/>
            <person name="Ben Mamoun C."/>
        </authorList>
    </citation>
    <scope>NUCLEOTIDE SEQUENCE [LARGE SCALE GENOMIC DNA]</scope>
    <source>
        <strain evidence="3 4">RI</strain>
    </source>
</reference>
<name>A0A1R4ABZ7_BABMR</name>
<dbReference type="InterPro" id="IPR013766">
    <property type="entry name" value="Thioredoxin_domain"/>
</dbReference>
<feature type="domain" description="Thioredoxin" evidence="2">
    <location>
        <begin position="1"/>
        <end position="121"/>
    </location>
</feature>
<dbReference type="PROSITE" id="PS00194">
    <property type="entry name" value="THIOREDOXIN_1"/>
    <property type="match status" value="1"/>
</dbReference>
<dbReference type="AlphaFoldDB" id="A0A1R4ABZ7"/>
<keyword evidence="1" id="KW-1015">Disulfide bond</keyword>
<dbReference type="VEuPathDB" id="PiroplasmaDB:BMR1_03g02466"/>
<dbReference type="InterPro" id="IPR036249">
    <property type="entry name" value="Thioredoxin-like_sf"/>
</dbReference>
<organism evidence="3 4">
    <name type="scientific">Babesia microti (strain RI)</name>
    <dbReference type="NCBI Taxonomy" id="1133968"/>
    <lineage>
        <taxon>Eukaryota</taxon>
        <taxon>Sar</taxon>
        <taxon>Alveolata</taxon>
        <taxon>Apicomplexa</taxon>
        <taxon>Aconoidasida</taxon>
        <taxon>Piroplasmida</taxon>
        <taxon>Babesiidae</taxon>
        <taxon>Babesia</taxon>
    </lineage>
</organism>
<dbReference type="SUPFAM" id="SSF52833">
    <property type="entry name" value="Thioredoxin-like"/>
    <property type="match status" value="1"/>
</dbReference>
<reference evidence="3 4" key="2">
    <citation type="journal article" date="2013" name="PLoS ONE">
        <title>Whole genome mapping and re-organization of the nuclear and mitochondrial genomes of Babesia microti isolates.</title>
        <authorList>
            <person name="Cornillot E."/>
            <person name="Dassouli A."/>
            <person name="Garg A."/>
            <person name="Pachikara N."/>
            <person name="Randazzo S."/>
            <person name="Depoix D."/>
            <person name="Carcy B."/>
            <person name="Delbecq S."/>
            <person name="Frutos R."/>
            <person name="Silva J.C."/>
            <person name="Sutton R."/>
            <person name="Krause P.J."/>
            <person name="Mamoun C.B."/>
        </authorList>
    </citation>
    <scope>NUCLEOTIDE SEQUENCE [LARGE SCALE GENOMIC DNA]</scope>
    <source>
        <strain evidence="3 4">RI</strain>
    </source>
</reference>
<evidence type="ECO:0000259" key="2">
    <source>
        <dbReference type="PROSITE" id="PS51352"/>
    </source>
</evidence>
<sequence length="121" mass="13461">MIYNNENSMLLGRQKVLTMVKEVQTTAEFKTLISENAIVVVDFYATWCGPCMSFAPKFEALSAEFPNILFIKVNVDQNSELQALYSITSIPSFKIFKDGAVVDSCTGANDAILRSTIKKHV</sequence>
<dbReference type="EMBL" id="LN871598">
    <property type="protein sequence ID" value="SJK86464.1"/>
    <property type="molecule type" value="Genomic_DNA"/>
</dbReference>
<dbReference type="InterPro" id="IPR017937">
    <property type="entry name" value="Thioredoxin_CS"/>
</dbReference>
<evidence type="ECO:0000313" key="3">
    <source>
        <dbReference type="EMBL" id="SJK86464.1"/>
    </source>
</evidence>
<dbReference type="PRINTS" id="PR00421">
    <property type="entry name" value="THIOREDOXIN"/>
</dbReference>
<dbReference type="GeneID" id="24425136"/>
<dbReference type="RefSeq" id="XP_021338621.1">
    <property type="nucleotide sequence ID" value="XM_021482058.1"/>
</dbReference>
<accession>A0A1R4ABZ7</accession>
<reference evidence="3 4" key="1">
    <citation type="journal article" date="2012" name="Nucleic Acids Res.">
        <title>Sequencing of the smallest Apicomplexan genome from the human pathogen Babesia microti.</title>
        <authorList>
            <person name="Cornillot E."/>
            <person name="Hadj-Kaddour K."/>
            <person name="Dassouli A."/>
            <person name="Noel B."/>
            <person name="Ranwez V."/>
            <person name="Vacherie B."/>
            <person name="Augagneur Y."/>
            <person name="Bres V."/>
            <person name="Duclos A."/>
            <person name="Randazzo S."/>
            <person name="Carcy B."/>
            <person name="Debierre-Grockiego F."/>
            <person name="Delbecq S."/>
            <person name="Moubri-Menage K."/>
            <person name="Shams-Eldin H."/>
            <person name="Usmani-Brown S."/>
            <person name="Bringaud F."/>
            <person name="Wincker P."/>
            <person name="Vivares C.P."/>
            <person name="Schwarz R.T."/>
            <person name="Schetters T.P."/>
            <person name="Krause P.J."/>
            <person name="Gorenflot A."/>
            <person name="Berry V."/>
            <person name="Barbe V."/>
            <person name="Ben Mamoun C."/>
        </authorList>
    </citation>
    <scope>NUCLEOTIDE SEQUENCE [LARGE SCALE GENOMIC DNA]</scope>
    <source>
        <strain evidence="3 4">RI</strain>
    </source>
</reference>
<dbReference type="OrthoDB" id="2121326at2759"/>
<evidence type="ECO:0000313" key="4">
    <source>
        <dbReference type="Proteomes" id="UP000002899"/>
    </source>
</evidence>
<proteinExistence type="predicted"/>
<dbReference type="PROSITE" id="PS51352">
    <property type="entry name" value="THIOREDOXIN_2"/>
    <property type="match status" value="1"/>
</dbReference>
<dbReference type="Pfam" id="PF00085">
    <property type="entry name" value="Thioredoxin"/>
    <property type="match status" value="1"/>
</dbReference>
<evidence type="ECO:0000256" key="1">
    <source>
        <dbReference type="ARBA" id="ARBA00023157"/>
    </source>
</evidence>